<dbReference type="AlphaFoldDB" id="A0A8X6TAZ2"/>
<keyword evidence="2" id="KW-1185">Reference proteome</keyword>
<proteinExistence type="predicted"/>
<reference evidence="1" key="1">
    <citation type="submission" date="2020-08" db="EMBL/GenBank/DDBJ databases">
        <title>Multicomponent nature underlies the extraordinary mechanical properties of spider dragline silk.</title>
        <authorList>
            <person name="Kono N."/>
            <person name="Nakamura H."/>
            <person name="Mori M."/>
            <person name="Yoshida Y."/>
            <person name="Ohtoshi R."/>
            <person name="Malay A.D."/>
            <person name="Moran D.A.P."/>
            <person name="Tomita M."/>
            <person name="Numata K."/>
            <person name="Arakawa K."/>
        </authorList>
    </citation>
    <scope>NUCLEOTIDE SEQUENCE</scope>
</reference>
<organism evidence="1 2">
    <name type="scientific">Nephila pilipes</name>
    <name type="common">Giant wood spider</name>
    <name type="synonym">Nephila maculata</name>
    <dbReference type="NCBI Taxonomy" id="299642"/>
    <lineage>
        <taxon>Eukaryota</taxon>
        <taxon>Metazoa</taxon>
        <taxon>Ecdysozoa</taxon>
        <taxon>Arthropoda</taxon>
        <taxon>Chelicerata</taxon>
        <taxon>Arachnida</taxon>
        <taxon>Araneae</taxon>
        <taxon>Araneomorphae</taxon>
        <taxon>Entelegynae</taxon>
        <taxon>Araneoidea</taxon>
        <taxon>Nephilidae</taxon>
        <taxon>Nephila</taxon>
    </lineage>
</organism>
<dbReference type="EMBL" id="BMAW01100526">
    <property type="protein sequence ID" value="GFS95358.1"/>
    <property type="molecule type" value="Genomic_DNA"/>
</dbReference>
<protein>
    <submittedName>
        <fullName evidence="1">Uncharacterized protein</fullName>
    </submittedName>
</protein>
<gene>
    <name evidence="1" type="ORF">NPIL_598671</name>
</gene>
<name>A0A8X6TAZ2_NEPPI</name>
<sequence length="96" mass="10963">MLHGLKGIAEAYAKAAAVRKRLAKHTYLHTRATAKFWVLRPFFQNANRPVHFVQPLRKTLPHFSSRFILHAPEPFSLFLVLPTSCGPRILLGTFLQ</sequence>
<accession>A0A8X6TAZ2</accession>
<dbReference type="Proteomes" id="UP000887013">
    <property type="component" value="Unassembled WGS sequence"/>
</dbReference>
<evidence type="ECO:0000313" key="2">
    <source>
        <dbReference type="Proteomes" id="UP000887013"/>
    </source>
</evidence>
<comment type="caution">
    <text evidence="1">The sequence shown here is derived from an EMBL/GenBank/DDBJ whole genome shotgun (WGS) entry which is preliminary data.</text>
</comment>
<evidence type="ECO:0000313" key="1">
    <source>
        <dbReference type="EMBL" id="GFS95358.1"/>
    </source>
</evidence>